<name>A0A1V9Z790_9STRA</name>
<comment type="caution">
    <text evidence="3">The sequence shown here is derived from an EMBL/GenBank/DDBJ whole genome shotgun (WGS) entry which is preliminary data.</text>
</comment>
<dbReference type="InterPro" id="IPR050213">
    <property type="entry name" value="GST_superfamily"/>
</dbReference>
<organism evidence="3 4">
    <name type="scientific">Thraustotheca clavata</name>
    <dbReference type="NCBI Taxonomy" id="74557"/>
    <lineage>
        <taxon>Eukaryota</taxon>
        <taxon>Sar</taxon>
        <taxon>Stramenopiles</taxon>
        <taxon>Oomycota</taxon>
        <taxon>Saprolegniomycetes</taxon>
        <taxon>Saprolegniales</taxon>
        <taxon>Achlyaceae</taxon>
        <taxon>Thraustotheca</taxon>
    </lineage>
</organism>
<dbReference type="Pfam" id="PF14497">
    <property type="entry name" value="GST_C_3"/>
    <property type="match status" value="1"/>
</dbReference>
<dbReference type="InterPro" id="IPR036282">
    <property type="entry name" value="Glutathione-S-Trfase_C_sf"/>
</dbReference>
<reference evidence="3 4" key="1">
    <citation type="journal article" date="2014" name="Genome Biol. Evol.">
        <title>The secreted proteins of Achlya hypogyna and Thraustotheca clavata identify the ancestral oomycete secretome and reveal gene acquisitions by horizontal gene transfer.</title>
        <authorList>
            <person name="Misner I."/>
            <person name="Blouin N."/>
            <person name="Leonard G."/>
            <person name="Richards T.A."/>
            <person name="Lane C.E."/>
        </authorList>
    </citation>
    <scope>NUCLEOTIDE SEQUENCE [LARGE SCALE GENOMIC DNA]</scope>
    <source>
        <strain evidence="3 4">ATCC 34112</strain>
    </source>
</reference>
<dbReference type="OrthoDB" id="420389at2759"/>
<dbReference type="PROSITE" id="PS50405">
    <property type="entry name" value="GST_CTER"/>
    <property type="match status" value="1"/>
</dbReference>
<dbReference type="SUPFAM" id="SSF47616">
    <property type="entry name" value="GST C-terminal domain-like"/>
    <property type="match status" value="1"/>
</dbReference>
<dbReference type="CDD" id="cd03039">
    <property type="entry name" value="GST_N_Sigma_like"/>
    <property type="match status" value="1"/>
</dbReference>
<dbReference type="AlphaFoldDB" id="A0A1V9Z790"/>
<dbReference type="SUPFAM" id="SSF52833">
    <property type="entry name" value="Thioredoxin-like"/>
    <property type="match status" value="1"/>
</dbReference>
<dbReference type="GO" id="GO:0004364">
    <property type="term" value="F:glutathione transferase activity"/>
    <property type="evidence" value="ECO:0007669"/>
    <property type="project" value="TreeGrafter"/>
</dbReference>
<dbReference type="STRING" id="74557.A0A1V9Z790"/>
<accession>A0A1V9Z790</accession>
<gene>
    <name evidence="3" type="ORF">THRCLA_08329</name>
</gene>
<evidence type="ECO:0000313" key="3">
    <source>
        <dbReference type="EMBL" id="OQR93865.1"/>
    </source>
</evidence>
<dbReference type="InterPro" id="IPR010987">
    <property type="entry name" value="Glutathione-S-Trfase_C-like"/>
</dbReference>
<dbReference type="PANTHER" id="PTHR11571:SF252">
    <property type="entry name" value="GLUTATHIONE S-TRANSFERASE"/>
    <property type="match status" value="1"/>
</dbReference>
<dbReference type="InterPro" id="IPR036249">
    <property type="entry name" value="Thioredoxin-like_sf"/>
</dbReference>
<feature type="domain" description="GST C-terminal" evidence="2">
    <location>
        <begin position="86"/>
        <end position="217"/>
    </location>
</feature>
<dbReference type="EMBL" id="JNBS01002227">
    <property type="protein sequence ID" value="OQR93865.1"/>
    <property type="molecule type" value="Genomic_DNA"/>
</dbReference>
<keyword evidence="3" id="KW-0808">Transferase</keyword>
<dbReference type="GO" id="GO:0006749">
    <property type="term" value="P:glutathione metabolic process"/>
    <property type="evidence" value="ECO:0007669"/>
    <property type="project" value="TreeGrafter"/>
</dbReference>
<dbReference type="InterPro" id="IPR004045">
    <property type="entry name" value="Glutathione_S-Trfase_N"/>
</dbReference>
<keyword evidence="4" id="KW-1185">Reference proteome</keyword>
<dbReference type="InterPro" id="IPR004046">
    <property type="entry name" value="GST_C"/>
</dbReference>
<evidence type="ECO:0000259" key="2">
    <source>
        <dbReference type="PROSITE" id="PS50405"/>
    </source>
</evidence>
<sequence>MCKENLVLRYFDIPGRAEVTRLLFIYGGVEFVDKRIPKAMYPCIKSSLQLPFGSLPTLEVQGETFGCALAIARYAAKLVGLYPEDHPLLAFKVDQLANLINDTMVALFMILYMDGCAILRSKRLRRVRRKIPKLLQQLEDEAHDEGTYFSSMTWIDIYLFDLIHNVLLRYYEVLGISFHGYTKLKRIYKNVIRNPDIANYLTHGDGTSAFHRAQRTFSI</sequence>
<dbReference type="Gene3D" id="1.20.1050.130">
    <property type="match status" value="1"/>
</dbReference>
<evidence type="ECO:0000259" key="1">
    <source>
        <dbReference type="PROSITE" id="PS50404"/>
    </source>
</evidence>
<feature type="domain" description="GST N-terminal" evidence="1">
    <location>
        <begin position="4"/>
        <end position="83"/>
    </location>
</feature>
<dbReference type="PANTHER" id="PTHR11571">
    <property type="entry name" value="GLUTATHIONE S-TRANSFERASE"/>
    <property type="match status" value="1"/>
</dbReference>
<evidence type="ECO:0000313" key="4">
    <source>
        <dbReference type="Proteomes" id="UP000243217"/>
    </source>
</evidence>
<dbReference type="Proteomes" id="UP000243217">
    <property type="component" value="Unassembled WGS sequence"/>
</dbReference>
<proteinExistence type="predicted"/>
<dbReference type="PROSITE" id="PS50404">
    <property type="entry name" value="GST_NTER"/>
    <property type="match status" value="1"/>
</dbReference>
<protein>
    <submittedName>
        <fullName evidence="3">Glutathione S-transferase</fullName>
    </submittedName>
</protein>